<dbReference type="Proteomes" id="UP000007464">
    <property type="component" value="Chromosome"/>
</dbReference>
<dbReference type="HOGENOM" id="CLU_040168_2_0_6"/>
<evidence type="ECO:0000256" key="10">
    <source>
        <dbReference type="HAMAP-Rule" id="MF_00536"/>
    </source>
</evidence>
<dbReference type="GO" id="GO:0008615">
    <property type="term" value="P:pyridoxine biosynthetic process"/>
    <property type="evidence" value="ECO:0007669"/>
    <property type="project" value="UniProtKB-UniRule"/>
</dbReference>
<dbReference type="GO" id="GO:0050570">
    <property type="term" value="F:4-hydroxythreonine-4-phosphate dehydrogenase activity"/>
    <property type="evidence" value="ECO:0007669"/>
    <property type="project" value="UniProtKB-UniRule"/>
</dbReference>
<evidence type="ECO:0000256" key="9">
    <source>
        <dbReference type="ARBA" id="ARBA00023285"/>
    </source>
</evidence>
<evidence type="ECO:0000256" key="5">
    <source>
        <dbReference type="ARBA" id="ARBA00022857"/>
    </source>
</evidence>
<comment type="subcellular location">
    <subcellularLocation>
        <location evidence="10">Cytoplasm</location>
    </subcellularLocation>
</comment>
<protein>
    <recommendedName>
        <fullName evidence="10">4-hydroxythreonine-4-phosphate dehydrogenase</fullName>
        <ecNumber evidence="10">1.1.1.262</ecNumber>
    </recommendedName>
    <alternativeName>
        <fullName evidence="10">4-(phosphohydroxy)-L-threonine dehydrogenase</fullName>
    </alternativeName>
</protein>
<comment type="subunit">
    <text evidence="10">Homodimer.</text>
</comment>
<comment type="similarity">
    <text evidence="10">Belongs to the PdxA family.</text>
</comment>
<evidence type="ECO:0000313" key="12">
    <source>
        <dbReference type="Proteomes" id="UP000007464"/>
    </source>
</evidence>
<sequence length="344" mass="37392">MIQFNANKPQKIIITPGEPSGVGPDIVIMTVQKKWPIDLIICADSNLLLDRAKTLNLPLTLVPYYINNTTLPFKPGKISILDMSLSQPVIPGQLNVANNNYIINTLNRAATGCINGEFSALVTGPINKSILNKGGISFSGHTEFLAKISKTNTSPVMMLSNNKLNVALVTTHIPIALVSQFITQQTIHNTITTLVQGLQKYFNISNPTIYVCGLNPHSGESGYIGSEEITTIIPALNNLRKTNMNCNIIGPFPADTIFQTQYLRYANVILAMYHDQGLPVLKFSGFGKSVNITFGLPFIRTSVDHGSALKLAGLGIANNNSMTLAIKTAINMIKNAYNYAKNTL</sequence>
<dbReference type="GO" id="GO:0008270">
    <property type="term" value="F:zinc ion binding"/>
    <property type="evidence" value="ECO:0007669"/>
    <property type="project" value="UniProtKB-UniRule"/>
</dbReference>
<evidence type="ECO:0000256" key="8">
    <source>
        <dbReference type="ARBA" id="ARBA00023096"/>
    </source>
</evidence>
<comment type="cofactor">
    <cofactor evidence="10">
        <name>Zn(2+)</name>
        <dbReference type="ChEBI" id="CHEBI:29105"/>
    </cofactor>
    <cofactor evidence="10">
        <name>Mg(2+)</name>
        <dbReference type="ChEBI" id="CHEBI:18420"/>
    </cofactor>
    <cofactor evidence="10">
        <name>Co(2+)</name>
        <dbReference type="ChEBI" id="CHEBI:48828"/>
    </cofactor>
    <text evidence="10">Binds 1 divalent metal cation per subunit. Can use ions such as Zn(2+), Mg(2+) or Co(2+).</text>
</comment>
<keyword evidence="2 10" id="KW-0479">Metal-binding</keyword>
<keyword evidence="5 10" id="KW-0521">NADP</keyword>
<organism evidence="11 12">
    <name type="scientific">Blochmanniella vafra (strain BVAF)</name>
    <dbReference type="NCBI Taxonomy" id="859654"/>
    <lineage>
        <taxon>Bacteria</taxon>
        <taxon>Pseudomonadati</taxon>
        <taxon>Pseudomonadota</taxon>
        <taxon>Gammaproteobacteria</taxon>
        <taxon>Enterobacterales</taxon>
        <taxon>Enterobacteriaceae</taxon>
        <taxon>ant endosymbionts</taxon>
        <taxon>Candidatus Blochmanniella</taxon>
    </lineage>
</organism>
<keyword evidence="7 10" id="KW-0520">NAD</keyword>
<dbReference type="EMBL" id="CP002189">
    <property type="protein sequence ID" value="ADV33535.1"/>
    <property type="molecule type" value="Genomic_DNA"/>
</dbReference>
<dbReference type="AlphaFoldDB" id="E8Q5N8"/>
<dbReference type="NCBIfam" id="TIGR00557">
    <property type="entry name" value="pdxA"/>
    <property type="match status" value="1"/>
</dbReference>
<dbReference type="PANTHER" id="PTHR30004:SF5">
    <property type="entry name" value="4-HYDROXYTHREONINE-4-PHOSPHATE DEHYDROGENASE"/>
    <property type="match status" value="1"/>
</dbReference>
<dbReference type="KEGG" id="bva:BVAF_128"/>
<keyword evidence="9 10" id="KW-0170">Cobalt</keyword>
<comment type="pathway">
    <text evidence="10">Cofactor biosynthesis; pyridoxine 5'-phosphate biosynthesis; pyridoxine 5'-phosphate from D-erythrose 4-phosphate: step 4/5.</text>
</comment>
<evidence type="ECO:0000256" key="2">
    <source>
        <dbReference type="ARBA" id="ARBA00022723"/>
    </source>
</evidence>
<proteinExistence type="inferred from homology"/>
<reference evidence="11 12" key="1">
    <citation type="journal article" date="2010" name="BMC Genomics">
        <title>Unprecedented loss of ammonia assimilation capability in a urease-encoding bacterial mutualist.</title>
        <authorList>
            <person name="Williams L.E."/>
            <person name="Wernegreen J.J."/>
        </authorList>
    </citation>
    <scope>NUCLEOTIDE SEQUENCE [LARGE SCALE GENOMIC DNA]</scope>
    <source>
        <strain evidence="11 12">BVAF</strain>
    </source>
</reference>
<keyword evidence="6 10" id="KW-0560">Oxidoreductase</keyword>
<dbReference type="GO" id="GO:0005737">
    <property type="term" value="C:cytoplasm"/>
    <property type="evidence" value="ECO:0007669"/>
    <property type="project" value="UniProtKB-SubCell"/>
</dbReference>
<dbReference type="EC" id="1.1.1.262" evidence="10"/>
<feature type="binding site" evidence="10">
    <location>
        <position position="142"/>
    </location>
    <ligand>
        <name>substrate</name>
    </ligand>
</feature>
<evidence type="ECO:0000256" key="4">
    <source>
        <dbReference type="ARBA" id="ARBA00022842"/>
    </source>
</evidence>
<feature type="binding site" evidence="10">
    <location>
        <position position="282"/>
    </location>
    <ligand>
        <name>substrate</name>
    </ligand>
</feature>
<keyword evidence="12" id="KW-1185">Reference proteome</keyword>
<dbReference type="HAMAP" id="MF_00536">
    <property type="entry name" value="PdxA"/>
    <property type="match status" value="1"/>
</dbReference>
<keyword evidence="1 10" id="KW-0963">Cytoplasm</keyword>
<keyword evidence="4 10" id="KW-0460">Magnesium</keyword>
<dbReference type="Pfam" id="PF04166">
    <property type="entry name" value="PdxA"/>
    <property type="match status" value="1"/>
</dbReference>
<name>E8Q5N8_BLOVB</name>
<dbReference type="OrthoDB" id="9801783at2"/>
<evidence type="ECO:0000256" key="3">
    <source>
        <dbReference type="ARBA" id="ARBA00022833"/>
    </source>
</evidence>
<dbReference type="GO" id="GO:0051287">
    <property type="term" value="F:NAD binding"/>
    <property type="evidence" value="ECO:0007669"/>
    <property type="project" value="InterPro"/>
</dbReference>
<dbReference type="SUPFAM" id="SSF53659">
    <property type="entry name" value="Isocitrate/Isopropylmalate dehydrogenase-like"/>
    <property type="match status" value="1"/>
</dbReference>
<feature type="binding site" evidence="10">
    <location>
        <position position="274"/>
    </location>
    <ligand>
        <name>a divalent metal cation</name>
        <dbReference type="ChEBI" id="CHEBI:60240"/>
        <note>ligand shared between dimeric partners</note>
    </ligand>
</feature>
<feature type="binding site" evidence="10">
    <location>
        <position position="217"/>
    </location>
    <ligand>
        <name>a divalent metal cation</name>
        <dbReference type="ChEBI" id="CHEBI:60240"/>
        <note>ligand shared between dimeric partners</note>
    </ligand>
</feature>
<dbReference type="InterPro" id="IPR037510">
    <property type="entry name" value="PdxA"/>
</dbReference>
<feature type="binding site" evidence="10">
    <location>
        <position position="291"/>
    </location>
    <ligand>
        <name>substrate</name>
    </ligand>
</feature>
<comment type="function">
    <text evidence="10">Catalyzes the NAD(P)-dependent oxidation of 4-(phosphooxy)-L-threonine (HTP) into 2-amino-3-oxo-4-(phosphooxy)butyric acid which spontaneously decarboxylates to form 3-amino-2-oxopropyl phosphate (AHAP).</text>
</comment>
<evidence type="ECO:0000256" key="1">
    <source>
        <dbReference type="ARBA" id="ARBA00022490"/>
    </source>
</evidence>
<feature type="binding site" evidence="10">
    <location>
        <position position="141"/>
    </location>
    <ligand>
        <name>substrate</name>
    </ligand>
</feature>
<evidence type="ECO:0000256" key="7">
    <source>
        <dbReference type="ARBA" id="ARBA00023027"/>
    </source>
</evidence>
<comment type="catalytic activity">
    <reaction evidence="10">
        <text>4-(phosphooxy)-L-threonine + NAD(+) = 3-amino-2-oxopropyl phosphate + CO2 + NADH</text>
        <dbReference type="Rhea" id="RHEA:32275"/>
        <dbReference type="ChEBI" id="CHEBI:16526"/>
        <dbReference type="ChEBI" id="CHEBI:57279"/>
        <dbReference type="ChEBI" id="CHEBI:57540"/>
        <dbReference type="ChEBI" id="CHEBI:57945"/>
        <dbReference type="ChEBI" id="CHEBI:58452"/>
        <dbReference type="EC" id="1.1.1.262"/>
    </reaction>
</comment>
<evidence type="ECO:0000256" key="6">
    <source>
        <dbReference type="ARBA" id="ARBA00023002"/>
    </source>
</evidence>
<keyword evidence="3 10" id="KW-0862">Zinc</keyword>
<keyword evidence="8 10" id="KW-0664">Pyridoxine biosynthesis</keyword>
<dbReference type="PANTHER" id="PTHR30004">
    <property type="entry name" value="4-HYDROXYTHREONINE-4-PHOSPHATE DEHYDROGENASE"/>
    <property type="match status" value="1"/>
</dbReference>
<comment type="miscellaneous">
    <text evidence="10">The active site is located at the dimer interface.</text>
</comment>
<feature type="binding site" evidence="10">
    <location>
        <position position="172"/>
    </location>
    <ligand>
        <name>a divalent metal cation</name>
        <dbReference type="ChEBI" id="CHEBI:60240"/>
        <note>ligand shared between dimeric partners</note>
    </ligand>
</feature>
<gene>
    <name evidence="10 11" type="primary">pdxA</name>
    <name evidence="11" type="ordered locus">BVAF_128</name>
</gene>
<dbReference type="GO" id="GO:0000287">
    <property type="term" value="F:magnesium ion binding"/>
    <property type="evidence" value="ECO:0007669"/>
    <property type="project" value="UniProtKB-UniRule"/>
</dbReference>
<dbReference type="UniPathway" id="UPA00244">
    <property type="reaction ID" value="UER00312"/>
</dbReference>
<dbReference type="GO" id="GO:0050897">
    <property type="term" value="F:cobalt ion binding"/>
    <property type="evidence" value="ECO:0007669"/>
    <property type="project" value="UniProtKB-UniRule"/>
</dbReference>
<accession>E8Q5N8</accession>
<dbReference type="Gene3D" id="3.40.718.10">
    <property type="entry name" value="Isopropylmalate Dehydrogenase"/>
    <property type="match status" value="1"/>
</dbReference>
<dbReference type="STRING" id="859654.BVAF_128"/>
<evidence type="ECO:0000313" key="11">
    <source>
        <dbReference type="EMBL" id="ADV33535.1"/>
    </source>
</evidence>
<dbReference type="GO" id="GO:0042823">
    <property type="term" value="P:pyridoxal phosphate biosynthetic process"/>
    <property type="evidence" value="ECO:0007669"/>
    <property type="project" value="UniProtKB-UniRule"/>
</dbReference>
<feature type="binding site" evidence="10">
    <location>
        <position position="300"/>
    </location>
    <ligand>
        <name>substrate</name>
    </ligand>
</feature>
<dbReference type="RefSeq" id="WP_013516460.1">
    <property type="nucleotide sequence ID" value="NC_014909.2"/>
</dbReference>
<dbReference type="InterPro" id="IPR005255">
    <property type="entry name" value="PdxA_fam"/>
</dbReference>